<reference evidence="2 3" key="1">
    <citation type="submission" date="2021-06" db="EMBL/GenBank/DDBJ databases">
        <title>Caerostris extrusa draft genome.</title>
        <authorList>
            <person name="Kono N."/>
            <person name="Arakawa K."/>
        </authorList>
    </citation>
    <scope>NUCLEOTIDE SEQUENCE [LARGE SCALE GENOMIC DNA]</scope>
</reference>
<gene>
    <name evidence="2" type="ORF">CEXT_70961</name>
</gene>
<keyword evidence="3" id="KW-1185">Reference proteome</keyword>
<feature type="region of interest" description="Disordered" evidence="1">
    <location>
        <begin position="138"/>
        <end position="168"/>
    </location>
</feature>
<comment type="caution">
    <text evidence="2">The sequence shown here is derived from an EMBL/GenBank/DDBJ whole genome shotgun (WGS) entry which is preliminary data.</text>
</comment>
<organism evidence="2 3">
    <name type="scientific">Caerostris extrusa</name>
    <name type="common">Bark spider</name>
    <name type="synonym">Caerostris bankana</name>
    <dbReference type="NCBI Taxonomy" id="172846"/>
    <lineage>
        <taxon>Eukaryota</taxon>
        <taxon>Metazoa</taxon>
        <taxon>Ecdysozoa</taxon>
        <taxon>Arthropoda</taxon>
        <taxon>Chelicerata</taxon>
        <taxon>Arachnida</taxon>
        <taxon>Araneae</taxon>
        <taxon>Araneomorphae</taxon>
        <taxon>Entelegynae</taxon>
        <taxon>Araneoidea</taxon>
        <taxon>Araneidae</taxon>
        <taxon>Caerostris</taxon>
    </lineage>
</organism>
<evidence type="ECO:0000256" key="1">
    <source>
        <dbReference type="SAM" id="MobiDB-lite"/>
    </source>
</evidence>
<dbReference type="AlphaFoldDB" id="A0AAV4TUX8"/>
<sequence length="208" mass="23564">MDRNRLEFLRLSRFRNERGKKEKDLGNWVILEMVKSSKEFSTVPFRVIGWRKVDNFRTGKSQRSLCIKRRTNGKKGKEPGKLGNSGNGQEFKKGIQYCSISGTNGKKKGKEPGKLGNSGNGQGFKGIQYRSISGDWMEESGQLSNQQKAERMEKKGKEPGKLGNFGNGQEFKEIQYRSISGDWMEESGQLSNGQKPVFSLYQTTYSLI</sequence>
<accession>A0AAV4TUX8</accession>
<dbReference type="Proteomes" id="UP001054945">
    <property type="component" value="Unassembled WGS sequence"/>
</dbReference>
<feature type="compositionally biased region" description="Basic and acidic residues" evidence="1">
    <location>
        <begin position="148"/>
        <end position="160"/>
    </location>
</feature>
<feature type="region of interest" description="Disordered" evidence="1">
    <location>
        <begin position="102"/>
        <end position="122"/>
    </location>
</feature>
<proteinExistence type="predicted"/>
<evidence type="ECO:0000313" key="3">
    <source>
        <dbReference type="Proteomes" id="UP001054945"/>
    </source>
</evidence>
<evidence type="ECO:0000313" key="2">
    <source>
        <dbReference type="EMBL" id="GIY49286.1"/>
    </source>
</evidence>
<dbReference type="EMBL" id="BPLR01011817">
    <property type="protein sequence ID" value="GIY49286.1"/>
    <property type="molecule type" value="Genomic_DNA"/>
</dbReference>
<feature type="region of interest" description="Disordered" evidence="1">
    <location>
        <begin position="68"/>
        <end position="89"/>
    </location>
</feature>
<protein>
    <submittedName>
        <fullName evidence="2">Uncharacterized protein</fullName>
    </submittedName>
</protein>
<name>A0AAV4TUX8_CAEEX</name>